<dbReference type="CDD" id="cd03230">
    <property type="entry name" value="ABC_DR_subfamily_A"/>
    <property type="match status" value="1"/>
</dbReference>
<evidence type="ECO:0000313" key="9">
    <source>
        <dbReference type="Proteomes" id="UP000616114"/>
    </source>
</evidence>
<sequence length="309" mass="33753">MSPTEPGRSGALAIDLTGITKRYGRATALDGLDLRVTPGEVHGFLGPNGAGKSTTMRILLGILRHDHGTARVLGGDPWKDAVALHRRLAYVPGDVELWPNLTGGESIDLFARLRGGVDTRKRDELCERFDLDPHKKGRTYSKGNRQKVALISALASDVELLLLDEPTAGLDPLMEAVFQECIREAKAQGRTVLLSSHILAQVEVLADRVSIIRKGRIVESGTLGELRHLSRTAVTAVTERPLGDLAAWDGVHNLRQEGERLRFDVDAAVLPRVMGELSGRGLRALTATPPTLEQLLLRHYGDDLQEARR</sequence>
<dbReference type="SMART" id="SM00382">
    <property type="entry name" value="AAA"/>
    <property type="match status" value="1"/>
</dbReference>
<dbReference type="InterPro" id="IPR050763">
    <property type="entry name" value="ABC_transporter_ATP-binding"/>
</dbReference>
<dbReference type="Proteomes" id="UP000616114">
    <property type="component" value="Unassembled WGS sequence"/>
</dbReference>
<keyword evidence="3" id="KW-0813">Transport</keyword>
<dbReference type="GO" id="GO:0005886">
    <property type="term" value="C:plasma membrane"/>
    <property type="evidence" value="ECO:0007669"/>
    <property type="project" value="UniProtKB-SubCell"/>
</dbReference>
<keyword evidence="6" id="KW-0046">Antibiotic resistance</keyword>
<accession>A0A8J2XLT1</accession>
<dbReference type="InterPro" id="IPR003439">
    <property type="entry name" value="ABC_transporter-like_ATP-bd"/>
</dbReference>
<feature type="domain" description="ABC transporter" evidence="7">
    <location>
        <begin position="14"/>
        <end position="239"/>
    </location>
</feature>
<evidence type="ECO:0000256" key="5">
    <source>
        <dbReference type="ARBA" id="ARBA00022840"/>
    </source>
</evidence>
<evidence type="ECO:0000256" key="1">
    <source>
        <dbReference type="ARBA" id="ARBA00004202"/>
    </source>
</evidence>
<dbReference type="GO" id="GO:0016887">
    <property type="term" value="F:ATP hydrolysis activity"/>
    <property type="evidence" value="ECO:0007669"/>
    <property type="project" value="InterPro"/>
</dbReference>
<protein>
    <submittedName>
        <fullName evidence="8">Tetronasin ABC transporter ATP-binding protein</fullName>
    </submittedName>
</protein>
<dbReference type="InterPro" id="IPR027417">
    <property type="entry name" value="P-loop_NTPase"/>
</dbReference>
<dbReference type="PROSITE" id="PS00211">
    <property type="entry name" value="ABC_TRANSPORTER_1"/>
    <property type="match status" value="1"/>
</dbReference>
<keyword evidence="5 8" id="KW-0067">ATP-binding</keyword>
<comment type="similarity">
    <text evidence="2">Belongs to the ABC transporter superfamily.</text>
</comment>
<reference evidence="8" key="1">
    <citation type="journal article" date="2014" name="Int. J. Syst. Evol. Microbiol.">
        <title>Complete genome sequence of Corynebacterium casei LMG S-19264T (=DSM 44701T), isolated from a smear-ripened cheese.</title>
        <authorList>
            <consortium name="US DOE Joint Genome Institute (JGI-PGF)"/>
            <person name="Walter F."/>
            <person name="Albersmeier A."/>
            <person name="Kalinowski J."/>
            <person name="Ruckert C."/>
        </authorList>
    </citation>
    <scope>NUCLEOTIDE SEQUENCE</scope>
    <source>
        <strain evidence="8">CGMCC 1.12785</strain>
    </source>
</reference>
<dbReference type="InterPro" id="IPR017871">
    <property type="entry name" value="ABC_transporter-like_CS"/>
</dbReference>
<organism evidence="8 9">
    <name type="scientific">Sediminivirga luteola</name>
    <dbReference type="NCBI Taxonomy" id="1774748"/>
    <lineage>
        <taxon>Bacteria</taxon>
        <taxon>Bacillati</taxon>
        <taxon>Actinomycetota</taxon>
        <taxon>Actinomycetes</taxon>
        <taxon>Micrococcales</taxon>
        <taxon>Brevibacteriaceae</taxon>
        <taxon>Sediminivirga</taxon>
    </lineage>
</organism>
<dbReference type="InterPro" id="IPR003593">
    <property type="entry name" value="AAA+_ATPase"/>
</dbReference>
<dbReference type="PROSITE" id="PS50893">
    <property type="entry name" value="ABC_TRANSPORTER_2"/>
    <property type="match status" value="1"/>
</dbReference>
<dbReference type="RefSeq" id="WP_188551755.1">
    <property type="nucleotide sequence ID" value="NZ_BMFY01000016.1"/>
</dbReference>
<evidence type="ECO:0000313" key="8">
    <source>
        <dbReference type="EMBL" id="GGA25351.1"/>
    </source>
</evidence>
<evidence type="ECO:0000259" key="7">
    <source>
        <dbReference type="PROSITE" id="PS50893"/>
    </source>
</evidence>
<dbReference type="GO" id="GO:0005524">
    <property type="term" value="F:ATP binding"/>
    <property type="evidence" value="ECO:0007669"/>
    <property type="project" value="UniProtKB-KW"/>
</dbReference>
<dbReference type="GO" id="GO:0046677">
    <property type="term" value="P:response to antibiotic"/>
    <property type="evidence" value="ECO:0007669"/>
    <property type="project" value="UniProtKB-KW"/>
</dbReference>
<dbReference type="SUPFAM" id="SSF52540">
    <property type="entry name" value="P-loop containing nucleoside triphosphate hydrolases"/>
    <property type="match status" value="1"/>
</dbReference>
<evidence type="ECO:0000256" key="6">
    <source>
        <dbReference type="ARBA" id="ARBA00023251"/>
    </source>
</evidence>
<name>A0A8J2XLT1_9MICO</name>
<keyword evidence="4" id="KW-0547">Nucleotide-binding</keyword>
<comment type="subcellular location">
    <subcellularLocation>
        <location evidence="1">Cell membrane</location>
        <topology evidence="1">Peripheral membrane protein</topology>
    </subcellularLocation>
</comment>
<evidence type="ECO:0000256" key="3">
    <source>
        <dbReference type="ARBA" id="ARBA00022448"/>
    </source>
</evidence>
<dbReference type="PANTHER" id="PTHR42711:SF5">
    <property type="entry name" value="ABC TRANSPORTER ATP-BINDING PROTEIN NATA"/>
    <property type="match status" value="1"/>
</dbReference>
<dbReference type="AlphaFoldDB" id="A0A8J2XLT1"/>
<evidence type="ECO:0000256" key="4">
    <source>
        <dbReference type="ARBA" id="ARBA00022741"/>
    </source>
</evidence>
<comment type="caution">
    <text evidence="8">The sequence shown here is derived from an EMBL/GenBank/DDBJ whole genome shotgun (WGS) entry which is preliminary data.</text>
</comment>
<gene>
    <name evidence="8" type="ORF">GCM10011333_30430</name>
</gene>
<proteinExistence type="inferred from homology"/>
<dbReference type="PANTHER" id="PTHR42711">
    <property type="entry name" value="ABC TRANSPORTER ATP-BINDING PROTEIN"/>
    <property type="match status" value="1"/>
</dbReference>
<keyword evidence="9" id="KW-1185">Reference proteome</keyword>
<dbReference type="Gene3D" id="3.40.50.300">
    <property type="entry name" value="P-loop containing nucleotide triphosphate hydrolases"/>
    <property type="match status" value="1"/>
</dbReference>
<reference evidence="8" key="2">
    <citation type="submission" date="2020-09" db="EMBL/GenBank/DDBJ databases">
        <authorList>
            <person name="Sun Q."/>
            <person name="Zhou Y."/>
        </authorList>
    </citation>
    <scope>NUCLEOTIDE SEQUENCE</scope>
    <source>
        <strain evidence="8">CGMCC 1.12785</strain>
    </source>
</reference>
<evidence type="ECO:0000256" key="2">
    <source>
        <dbReference type="ARBA" id="ARBA00005417"/>
    </source>
</evidence>
<dbReference type="Pfam" id="PF00005">
    <property type="entry name" value="ABC_tran"/>
    <property type="match status" value="1"/>
</dbReference>
<dbReference type="EMBL" id="BMFY01000016">
    <property type="protein sequence ID" value="GGA25351.1"/>
    <property type="molecule type" value="Genomic_DNA"/>
</dbReference>